<feature type="compositionally biased region" description="Low complexity" evidence="5">
    <location>
        <begin position="110"/>
        <end position="120"/>
    </location>
</feature>
<feature type="compositionally biased region" description="Low complexity" evidence="5">
    <location>
        <begin position="217"/>
        <end position="226"/>
    </location>
</feature>
<evidence type="ECO:0000256" key="2">
    <source>
        <dbReference type="ARBA" id="ARBA00006081"/>
    </source>
</evidence>
<dbReference type="Pfam" id="PF16135">
    <property type="entry name" value="TDBD"/>
    <property type="match status" value="1"/>
</dbReference>
<feature type="region of interest" description="Disordered" evidence="5">
    <location>
        <begin position="91"/>
        <end position="158"/>
    </location>
</feature>
<dbReference type="Gramene" id="C.cajan_14416.t">
    <property type="protein sequence ID" value="C.cajan_14416.t"/>
    <property type="gene ID" value="C.cajan_14416"/>
</dbReference>
<comment type="function">
    <text evidence="4">Acts as a negative regulator of abscisic acid (ABA) response.</text>
</comment>
<keyword evidence="8" id="KW-1185">Reference proteome</keyword>
<evidence type="ECO:0000313" key="8">
    <source>
        <dbReference type="Proteomes" id="UP000075243"/>
    </source>
</evidence>
<dbReference type="GO" id="GO:0045892">
    <property type="term" value="P:negative regulation of DNA-templated transcription"/>
    <property type="evidence" value="ECO:0007669"/>
    <property type="project" value="TreeGrafter"/>
</dbReference>
<feature type="compositionally biased region" description="Polar residues" evidence="5">
    <location>
        <begin position="91"/>
        <end position="103"/>
    </location>
</feature>
<dbReference type="STRING" id="3821.A0A151SXC6"/>
<accession>A0A151SXC6</accession>
<dbReference type="PANTHER" id="PTHR31413">
    <property type="entry name" value="AFP HOMOLOG 2"/>
    <property type="match status" value="1"/>
</dbReference>
<evidence type="ECO:0000256" key="1">
    <source>
        <dbReference type="ARBA" id="ARBA00004123"/>
    </source>
</evidence>
<name>A0A151SXC6_CAJCA</name>
<dbReference type="GO" id="GO:0007165">
    <property type="term" value="P:signal transduction"/>
    <property type="evidence" value="ECO:0007669"/>
    <property type="project" value="InterPro"/>
</dbReference>
<evidence type="ECO:0000256" key="3">
    <source>
        <dbReference type="ARBA" id="ARBA00023242"/>
    </source>
</evidence>
<feature type="domain" description="Tify" evidence="6">
    <location>
        <begin position="251"/>
        <end position="284"/>
    </location>
</feature>
<evidence type="ECO:0000256" key="5">
    <source>
        <dbReference type="SAM" id="MobiDB-lite"/>
    </source>
</evidence>
<keyword evidence="3 4" id="KW-0539">Nucleus</keyword>
<feature type="region of interest" description="Disordered" evidence="5">
    <location>
        <begin position="206"/>
        <end position="226"/>
    </location>
</feature>
<feature type="region of interest" description="Disordered" evidence="5">
    <location>
        <begin position="27"/>
        <end position="72"/>
    </location>
</feature>
<feature type="compositionally biased region" description="Basic and acidic residues" evidence="5">
    <location>
        <begin position="53"/>
        <end position="63"/>
    </location>
</feature>
<proteinExistence type="inferred from homology"/>
<dbReference type="Proteomes" id="UP000075243">
    <property type="component" value="Chromosome 10"/>
</dbReference>
<evidence type="ECO:0000313" key="7">
    <source>
        <dbReference type="EMBL" id="KYP59411.1"/>
    </source>
</evidence>
<dbReference type="InterPro" id="IPR031307">
    <property type="entry name" value="Ninja_fam"/>
</dbReference>
<gene>
    <name evidence="7" type="ORF">KK1_014846</name>
</gene>
<dbReference type="EMBL" id="CM003612">
    <property type="protein sequence ID" value="KYP59411.1"/>
    <property type="molecule type" value="Genomic_DNA"/>
</dbReference>
<dbReference type="AlphaFoldDB" id="A0A151SXC6"/>
<organism evidence="7 8">
    <name type="scientific">Cajanus cajan</name>
    <name type="common">Pigeon pea</name>
    <name type="synonym">Cajanus indicus</name>
    <dbReference type="NCBI Taxonomy" id="3821"/>
    <lineage>
        <taxon>Eukaryota</taxon>
        <taxon>Viridiplantae</taxon>
        <taxon>Streptophyta</taxon>
        <taxon>Embryophyta</taxon>
        <taxon>Tracheophyta</taxon>
        <taxon>Spermatophyta</taxon>
        <taxon>Magnoliopsida</taxon>
        <taxon>eudicotyledons</taxon>
        <taxon>Gunneridae</taxon>
        <taxon>Pentapetalae</taxon>
        <taxon>rosids</taxon>
        <taxon>fabids</taxon>
        <taxon>Fabales</taxon>
        <taxon>Fabaceae</taxon>
        <taxon>Papilionoideae</taxon>
        <taxon>50 kb inversion clade</taxon>
        <taxon>NPAAA clade</taxon>
        <taxon>indigoferoid/millettioid clade</taxon>
        <taxon>Phaseoleae</taxon>
        <taxon>Cajanus</taxon>
    </lineage>
</organism>
<dbReference type="OrthoDB" id="667358at2759"/>
<sequence>MVQVEEIELDLGLSIGGNHIHMVEEKAAPHHHHKRDIQALPRMEAKKKRQQKREREPQWEHQHQHPFKRSTPLHHFTFPFCLPTPNNLAVNSSSSPLSDYQTSSREEGGSSDSQSHSVHSLAEASQMKNCKEMSIGSQAEESGCASSYPMRPEQRNNTQERKHIVLETQAKPAEPQKQETTPTSIVALSIENSSTNTNTNPLVETKVDITGKPPQPLSQASSLPQMPYVSTKGTNGKTVNGFLYRYTKSEVSIVCVCHGSTFSPAEFVQHAGGTDISHPLRHITVIPSAFG</sequence>
<evidence type="ECO:0000259" key="6">
    <source>
        <dbReference type="Pfam" id="PF16135"/>
    </source>
</evidence>
<dbReference type="InterPro" id="IPR032308">
    <property type="entry name" value="TDBD"/>
</dbReference>
<comment type="similarity">
    <text evidence="2 4">Belongs to the Ninja family.</text>
</comment>
<evidence type="ECO:0000256" key="4">
    <source>
        <dbReference type="RuleBase" id="RU369029"/>
    </source>
</evidence>
<dbReference type="GO" id="GO:0005634">
    <property type="term" value="C:nucleus"/>
    <property type="evidence" value="ECO:0007669"/>
    <property type="project" value="UniProtKB-SubCell"/>
</dbReference>
<comment type="subcellular location">
    <subcellularLocation>
        <location evidence="1 4">Nucleus</location>
    </subcellularLocation>
</comment>
<protein>
    <recommendedName>
        <fullName evidence="4">Ninja-family protein</fullName>
    </recommendedName>
    <alternativeName>
        <fullName evidence="4">ABI-binding protein</fullName>
    </alternativeName>
</protein>
<dbReference type="PANTHER" id="PTHR31413:SF15">
    <property type="entry name" value="NINJA-FAMILY PROTEIN"/>
    <property type="match status" value="1"/>
</dbReference>
<reference evidence="7 8" key="1">
    <citation type="journal article" date="2012" name="Nat. Biotechnol.">
        <title>Draft genome sequence of pigeonpea (Cajanus cajan), an orphan legume crop of resource-poor farmers.</title>
        <authorList>
            <person name="Varshney R.K."/>
            <person name="Chen W."/>
            <person name="Li Y."/>
            <person name="Bharti A.K."/>
            <person name="Saxena R.K."/>
            <person name="Schlueter J.A."/>
            <person name="Donoghue M.T."/>
            <person name="Azam S."/>
            <person name="Fan G."/>
            <person name="Whaley A.M."/>
            <person name="Farmer A.D."/>
            <person name="Sheridan J."/>
            <person name="Iwata A."/>
            <person name="Tuteja R."/>
            <person name="Penmetsa R.V."/>
            <person name="Wu W."/>
            <person name="Upadhyaya H.D."/>
            <person name="Yang S.P."/>
            <person name="Shah T."/>
            <person name="Saxena K.B."/>
            <person name="Michael T."/>
            <person name="McCombie W.R."/>
            <person name="Yang B."/>
            <person name="Zhang G."/>
            <person name="Yang H."/>
            <person name="Wang J."/>
            <person name="Spillane C."/>
            <person name="Cook D.R."/>
            <person name="May G.D."/>
            <person name="Xu X."/>
            <person name="Jackson S.A."/>
        </authorList>
    </citation>
    <scope>NUCLEOTIDE SEQUENCE [LARGE SCALE GENOMIC DNA]</scope>
    <source>
        <strain evidence="8">cv. Asha</strain>
    </source>
</reference>